<dbReference type="Proteomes" id="UP000018538">
    <property type="component" value="Unassembled WGS sequence"/>
</dbReference>
<feature type="coiled-coil region" evidence="1">
    <location>
        <begin position="356"/>
        <end position="477"/>
    </location>
</feature>
<name>V7PKY2_PLAYE</name>
<dbReference type="EMBL" id="KI635766">
    <property type="protein sequence ID" value="ETB59467.1"/>
    <property type="molecule type" value="Genomic_DNA"/>
</dbReference>
<proteinExistence type="predicted"/>
<reference evidence="3 4" key="1">
    <citation type="submission" date="2013-11" db="EMBL/GenBank/DDBJ databases">
        <title>The Genome Sequence of Plasmodium yoelii 17X.</title>
        <authorList>
            <consortium name="The Broad Institute Genomics Platform"/>
            <consortium name="The Broad Institute Genome Sequencing Center for Infectious Disease"/>
            <person name="Neafsey D."/>
            <person name="Adams J."/>
            <person name="Walker B."/>
            <person name="Young S.K."/>
            <person name="Zeng Q."/>
            <person name="Gargeya S."/>
            <person name="Fitzgerald M."/>
            <person name="Haas B."/>
            <person name="Abouelleil A."/>
            <person name="Alvarado L."/>
            <person name="Chapman S.B."/>
            <person name="Gainer-Dewar J."/>
            <person name="Goldberg J."/>
            <person name="Griggs A."/>
            <person name="Gujja S."/>
            <person name="Hansen M."/>
            <person name="Howarth C."/>
            <person name="Imamovic A."/>
            <person name="Ireland A."/>
            <person name="Larimer J."/>
            <person name="McCowan C."/>
            <person name="Murphy C."/>
            <person name="Pearson M."/>
            <person name="Poon T.W."/>
            <person name="Priest M."/>
            <person name="Roberts A."/>
            <person name="Saif S."/>
            <person name="Shea T."/>
            <person name="Sykes S."/>
            <person name="Wortman J."/>
            <person name="Nusbaum C."/>
            <person name="Birren B."/>
        </authorList>
    </citation>
    <scope>NUCLEOTIDE SEQUENCE [LARGE SCALE GENOMIC DNA]</scope>
    <source>
        <strain evidence="3 4">17X</strain>
    </source>
</reference>
<sequence length="1528" mass="179198">MKNDNIIHKNNTWVLNNNKQNNGVTKKKSRIEYLTLLGKEAYFNNENNSQEDKGKEAIDMFIYTSHGVEKVSINTASNDKKNETNKSNRYQYLKEKINNVVKYQEKLKSDQIEEQDNSVNHKENDVNNIFVFDRNKNEINIISANDTSKKNNQNEIDDSTPIILDNCKNISEICTSQKVSFLSCDNKNEENRHSNKSKVNIFYDISSEKNNNIDKRIEEVFQSKEIISKTYTKHKNEFKTNNIYVNNQTYIESIDKSEFSQENNGMYKKYKNQQNSKLLINLIQNPYEDVHVNKEPIEQVSINSKENNTMKMGNDNESFENNSSNYCNNRDIYYDTTSKNKQSHNYENNFNVHKEMNSINNKMENLNKIIEEINNKKHMKTNILSNKISSLDVQMCENQTNNINNELNILNSKIYNLFNEKINKIYEQITKNVHNLNKQINKITINGEYNELIKSFNSKTRNQTNNIKMQIRHLEDQVDNYLLMQKSDNLFIKINDYINNLNNQIGSFILNNQFLHHNENINNNYNDNNNGTKEIINVDVHNYKEIQNTDISSKKNSFIHKCNDIKYDHKKKRKVNENNQIYDDDNNGKRSLSIQKCINEYNHIENNNNNNSTYKKDTIQSAQSVYSDKNENNDYNKLYNDEKFLYLKNKLIELKTSKMKQKLLNIKNSVNKQENMNIVENKDALDYINNVNKNECITQLRNNKQFSYINTDHNLKPFDSQNEGNNNKINNHKSSNTSDSNKIEEGDIKCGVQSSQNISTQVPYEKCHNCHKYNKKHKDIQNHNIYNYVSNNEKKPHDIISMFKKILHKSGKHKTHGICTNEKLIEENEIKMDTPDEIPELNNLFFIKTKTNNLSNLQQNYNFPANKNSDGNIILPQLNTSNNFEKNIQNGYIEKNCDSTRNWGLGHVIPTVSTPINNNNGNSEKFNLSSSYPKHTMVPNTFTMDQIYKYTDNYHNDANRQYKRNDEQIVLEETNKENHENRDLNLNKETIKNNLKQKYNILKHEKTIHNNSCPPWNANEELNAQDNLENGLRKTLNGIFEYVHRKNSRRTQYINSKRVKNKKLANIVLHGHMLKDSFGSVLVNFFRKLKIINNVFVRYISYNESELVQNNSEETKKDDIPKEKNDENVKIKTIYFIRHAESVWNSVINKKISTQMIVDLGLLLIYELCLLFDKKTLLVDSPLSNAGVMQSIELLNFLNQGQNGINQESLICYREPCNNTKEDDLKNKSQKSMELIRKGSIKNFYNKTRRRIKKKTDNDISNDKEEKKKNDINQTLDNEYFKFLIENLNNKSDDAMSTKNSDNENNNDENGDSDMYTEISNDEKEYDPDEIINLSIEDHIKIINNTSKYESSILCSDLRRTISTCFISLYNRINTSKDNISILNSLQEISRNPDCLPLFQYYDNKYVKPEVESVFYKKVGKLLKTKIHLRNKNSTNKFIDTLDYIFSQNDDIFIIFGHSNWFKIFFNNFLKTPHISKTNKIKNSGIVVFNMIKSDNNGTPHYEVQENSIRSIYKGFEGSENEELQKAS</sequence>
<keyword evidence="1" id="KW-0175">Coiled coil</keyword>
<keyword evidence="4" id="KW-1185">Reference proteome</keyword>
<dbReference type="SUPFAM" id="SSF53254">
    <property type="entry name" value="Phosphoglycerate mutase-like"/>
    <property type="match status" value="1"/>
</dbReference>
<dbReference type="Gene3D" id="3.40.50.1240">
    <property type="entry name" value="Phosphoglycerate mutase-like"/>
    <property type="match status" value="1"/>
</dbReference>
<organism evidence="3 4">
    <name type="scientific">Plasmodium yoelii 17X</name>
    <dbReference type="NCBI Taxonomy" id="1323249"/>
    <lineage>
        <taxon>Eukaryota</taxon>
        <taxon>Sar</taxon>
        <taxon>Alveolata</taxon>
        <taxon>Apicomplexa</taxon>
        <taxon>Aconoidasida</taxon>
        <taxon>Haemosporida</taxon>
        <taxon>Plasmodiidae</taxon>
        <taxon>Plasmodium</taxon>
        <taxon>Plasmodium (Vinckeia)</taxon>
    </lineage>
</organism>
<feature type="region of interest" description="Disordered" evidence="2">
    <location>
        <begin position="1252"/>
        <end position="1271"/>
    </location>
</feature>
<evidence type="ECO:0000313" key="3">
    <source>
        <dbReference type="EMBL" id="ETB59467.1"/>
    </source>
</evidence>
<feature type="compositionally biased region" description="Basic and acidic residues" evidence="2">
    <location>
        <begin position="1255"/>
        <end position="1271"/>
    </location>
</feature>
<evidence type="ECO:0000256" key="2">
    <source>
        <dbReference type="SAM" id="MobiDB-lite"/>
    </source>
</evidence>
<feature type="region of interest" description="Disordered" evidence="2">
    <location>
        <begin position="716"/>
        <end position="743"/>
    </location>
</feature>
<evidence type="ECO:0000313" key="4">
    <source>
        <dbReference type="Proteomes" id="UP000018538"/>
    </source>
</evidence>
<gene>
    <name evidence="3" type="ORF">YYC_02946</name>
</gene>
<feature type="region of interest" description="Disordered" evidence="2">
    <location>
        <begin position="1292"/>
        <end position="1316"/>
    </location>
</feature>
<dbReference type="OrthoDB" id="372204at2759"/>
<feature type="compositionally biased region" description="Low complexity" evidence="2">
    <location>
        <begin position="720"/>
        <end position="738"/>
    </location>
</feature>
<evidence type="ECO:0000256" key="1">
    <source>
        <dbReference type="SAM" id="Coils"/>
    </source>
</evidence>
<protein>
    <submittedName>
        <fullName evidence="3">Uncharacterized protein</fullName>
    </submittedName>
</protein>
<accession>V7PKY2</accession>
<dbReference type="InterPro" id="IPR029033">
    <property type="entry name" value="His_PPase_superfam"/>
</dbReference>